<protein>
    <submittedName>
        <fullName evidence="3">Alpha/beta hydrolase fold</fullName>
    </submittedName>
</protein>
<proteinExistence type="predicted"/>
<dbReference type="STRING" id="426355.Mrad2831_1114"/>
<feature type="domain" description="Serine aminopeptidase S33" evidence="2">
    <location>
        <begin position="58"/>
        <end position="312"/>
    </location>
</feature>
<dbReference type="InterPro" id="IPR022742">
    <property type="entry name" value="Hydrolase_4"/>
</dbReference>
<organism evidence="3 4">
    <name type="scientific">Methylobacterium radiotolerans (strain ATCC 27329 / DSM 1819 / JCM 2831 / NBRC 15690 / NCIMB 10815 / 0-1)</name>
    <dbReference type="NCBI Taxonomy" id="426355"/>
    <lineage>
        <taxon>Bacteria</taxon>
        <taxon>Pseudomonadati</taxon>
        <taxon>Pseudomonadota</taxon>
        <taxon>Alphaproteobacteria</taxon>
        <taxon>Hyphomicrobiales</taxon>
        <taxon>Methylobacteriaceae</taxon>
        <taxon>Methylobacterium</taxon>
    </lineage>
</organism>
<accession>B1M1T8</accession>
<dbReference type="HOGENOM" id="CLU_026209_10_1_5"/>
<dbReference type="Proteomes" id="UP000006589">
    <property type="component" value="Chromosome"/>
</dbReference>
<dbReference type="SUPFAM" id="SSF53474">
    <property type="entry name" value="alpha/beta-Hydrolases"/>
    <property type="match status" value="1"/>
</dbReference>
<name>B1M1T8_METRJ</name>
<keyword evidence="3" id="KW-0378">Hydrolase</keyword>
<dbReference type="AlphaFoldDB" id="B1M1T8"/>
<evidence type="ECO:0000259" key="2">
    <source>
        <dbReference type="Pfam" id="PF12146"/>
    </source>
</evidence>
<dbReference type="PANTHER" id="PTHR11614">
    <property type="entry name" value="PHOSPHOLIPASE-RELATED"/>
    <property type="match status" value="1"/>
</dbReference>
<dbReference type="KEGG" id="mrd:Mrad2831_1114"/>
<dbReference type="Gene3D" id="3.40.50.1820">
    <property type="entry name" value="alpha/beta hydrolase"/>
    <property type="match status" value="1"/>
</dbReference>
<evidence type="ECO:0000313" key="3">
    <source>
        <dbReference type="EMBL" id="ACB23123.1"/>
    </source>
</evidence>
<dbReference type="EMBL" id="CP001001">
    <property type="protein sequence ID" value="ACB23123.1"/>
    <property type="molecule type" value="Genomic_DNA"/>
</dbReference>
<dbReference type="InterPro" id="IPR051044">
    <property type="entry name" value="MAG_DAG_Lipase"/>
</dbReference>
<dbReference type="Pfam" id="PF12146">
    <property type="entry name" value="Hydrolase_4"/>
    <property type="match status" value="1"/>
</dbReference>
<dbReference type="ESTHER" id="metrj-b1m1t8">
    <property type="family name" value="Monoglyceridelipase_lysophospholip"/>
</dbReference>
<dbReference type="InterPro" id="IPR029058">
    <property type="entry name" value="AB_hydrolase_fold"/>
</dbReference>
<dbReference type="eggNOG" id="COG2267">
    <property type="taxonomic scope" value="Bacteria"/>
</dbReference>
<sequence length="347" mass="37719">MRPVRRFDGDTGREPPLLTLRSTPDNPVPPGGTLIAVGTRDDCTLRAAYWQTTARTCRGTVCLLQGRAEFIEKYYETIHELRARGFAVVAFDWRGQGESDRRVDDPHKGHVARFDDYRLDLRAVAETILVPLMPEPHVGLAHSMGGCVALLAALDGALPFRRLVTLAPMLSIRMIRWPAGAAILSRGLQRLGLGSRYIPFGKPVSIATNPYAGNRLSRDPVRYARNAAAARQVGAGAVGDPTIAWLAEAFRAMARLRDPRAAPRIGLPTLIVAAGADPVCGTADTERFAARLKAGHILVLPDSRHEILTERDAIRQDFWAAFEAFVPGSPLPTHAEVEAHAVAVPVA</sequence>
<gene>
    <name evidence="3" type="ordered locus">Mrad2831_1114</name>
</gene>
<feature type="compositionally biased region" description="Basic and acidic residues" evidence="1">
    <location>
        <begin position="1"/>
        <end position="13"/>
    </location>
</feature>
<feature type="region of interest" description="Disordered" evidence="1">
    <location>
        <begin position="1"/>
        <end position="29"/>
    </location>
</feature>
<dbReference type="GO" id="GO:0016787">
    <property type="term" value="F:hydrolase activity"/>
    <property type="evidence" value="ECO:0007669"/>
    <property type="project" value="UniProtKB-KW"/>
</dbReference>
<evidence type="ECO:0000313" key="4">
    <source>
        <dbReference type="Proteomes" id="UP000006589"/>
    </source>
</evidence>
<reference evidence="3 4" key="1">
    <citation type="submission" date="2008-03" db="EMBL/GenBank/DDBJ databases">
        <title>Complete sequence of chromosome of Methylobacterium radiotolerans JCM 2831.</title>
        <authorList>
            <consortium name="US DOE Joint Genome Institute"/>
            <person name="Copeland A."/>
            <person name="Lucas S."/>
            <person name="Lapidus A."/>
            <person name="Glavina del Rio T."/>
            <person name="Dalin E."/>
            <person name="Tice H."/>
            <person name="Bruce D."/>
            <person name="Goodwin L."/>
            <person name="Pitluck S."/>
            <person name="Kiss H."/>
            <person name="Brettin T."/>
            <person name="Detter J.C."/>
            <person name="Han C."/>
            <person name="Kuske C.R."/>
            <person name="Schmutz J."/>
            <person name="Larimer F."/>
            <person name="Land M."/>
            <person name="Hauser L."/>
            <person name="Kyrpides N."/>
            <person name="Mikhailova N."/>
            <person name="Marx C.J."/>
            <person name="Richardson P."/>
        </authorList>
    </citation>
    <scope>NUCLEOTIDE SEQUENCE [LARGE SCALE GENOMIC DNA]</scope>
    <source>
        <strain evidence="4">ATCC 27329 / DSM 1819 / JCM 2831 / NBRC 15690 / NCIMB 10815 / 0-1</strain>
    </source>
</reference>
<evidence type="ECO:0000256" key="1">
    <source>
        <dbReference type="SAM" id="MobiDB-lite"/>
    </source>
</evidence>